<dbReference type="RefSeq" id="WP_077865564.1">
    <property type="nucleotide sequence ID" value="NZ_LZYZ01000004.1"/>
</dbReference>
<organism evidence="4 5">
    <name type="scientific">Clostridium saccharobutylicum</name>
    <dbReference type="NCBI Taxonomy" id="169679"/>
    <lineage>
        <taxon>Bacteria</taxon>
        <taxon>Bacillati</taxon>
        <taxon>Bacillota</taxon>
        <taxon>Clostridia</taxon>
        <taxon>Eubacteriales</taxon>
        <taxon>Clostridiaceae</taxon>
        <taxon>Clostridium</taxon>
    </lineage>
</organism>
<dbReference type="GO" id="GO:0051301">
    <property type="term" value="P:cell division"/>
    <property type="evidence" value="ECO:0007669"/>
    <property type="project" value="UniProtKB-KW"/>
</dbReference>
<dbReference type="EMBL" id="LZYZ01000004">
    <property type="protein sequence ID" value="OOM11889.1"/>
    <property type="molecule type" value="Genomic_DNA"/>
</dbReference>
<evidence type="ECO:0000256" key="1">
    <source>
        <dbReference type="ARBA" id="ARBA00008168"/>
    </source>
</evidence>
<dbReference type="GO" id="GO:0032955">
    <property type="term" value="P:regulation of division septum assembly"/>
    <property type="evidence" value="ECO:0007669"/>
    <property type="project" value="InterPro"/>
</dbReference>
<keyword evidence="3" id="KW-0131">Cell cycle</keyword>
<dbReference type="InterPro" id="IPR005527">
    <property type="entry name" value="MinE"/>
</dbReference>
<dbReference type="Pfam" id="PF03776">
    <property type="entry name" value="MinE"/>
    <property type="match status" value="1"/>
</dbReference>
<protein>
    <recommendedName>
        <fullName evidence="3">Cell division topological specificity factor</fullName>
    </recommendedName>
</protein>
<comment type="function">
    <text evidence="2 3">Prevents the cell division inhibition by proteins MinC and MinD at internal division sites while permitting inhibition at polar sites. This ensures cell division at the proper site by restricting the formation of a division septum at the midpoint of the long axis of the cell.</text>
</comment>
<evidence type="ECO:0000313" key="5">
    <source>
        <dbReference type="Proteomes" id="UP000191154"/>
    </source>
</evidence>
<dbReference type="InterPro" id="IPR036707">
    <property type="entry name" value="MinE_sf"/>
</dbReference>
<dbReference type="Gene3D" id="3.30.1070.10">
    <property type="entry name" value="Cell division topological specificity factor MinE"/>
    <property type="match status" value="1"/>
</dbReference>
<evidence type="ECO:0000256" key="2">
    <source>
        <dbReference type="ARBA" id="ARBA00025265"/>
    </source>
</evidence>
<dbReference type="AlphaFoldDB" id="A0A1S8N5U7"/>
<dbReference type="STRING" id="169679.CSACC_06170"/>
<name>A0A1S8N5U7_CLOSA</name>
<evidence type="ECO:0000256" key="3">
    <source>
        <dbReference type="HAMAP-Rule" id="MF_00262"/>
    </source>
</evidence>
<comment type="caution">
    <text evidence="4">The sequence shown here is derived from an EMBL/GenBank/DDBJ whole genome shotgun (WGS) entry which is preliminary data.</text>
</comment>
<proteinExistence type="inferred from homology"/>
<accession>A0A1S8N5U7</accession>
<dbReference type="NCBIfam" id="TIGR01215">
    <property type="entry name" value="minE"/>
    <property type="match status" value="1"/>
</dbReference>
<reference evidence="4 5" key="1">
    <citation type="submission" date="2016-05" db="EMBL/GenBank/DDBJ databases">
        <title>Microbial solvent formation.</title>
        <authorList>
            <person name="Poehlein A."/>
            <person name="Montoya Solano J.D."/>
            <person name="Flitsch S."/>
            <person name="Krabben P."/>
            <person name="Duerre P."/>
            <person name="Daniel R."/>
        </authorList>
    </citation>
    <scope>NUCLEOTIDE SEQUENCE [LARGE SCALE GENOMIC DNA]</scope>
    <source>
        <strain evidence="4 5">L1-8</strain>
    </source>
</reference>
<dbReference type="HAMAP" id="MF_00262">
    <property type="entry name" value="MinE"/>
    <property type="match status" value="1"/>
</dbReference>
<gene>
    <name evidence="3 4" type="primary">minE</name>
    <name evidence="4" type="ORF">CLOSAC_23160</name>
</gene>
<dbReference type="Proteomes" id="UP000191154">
    <property type="component" value="Unassembled WGS sequence"/>
</dbReference>
<comment type="similarity">
    <text evidence="1 3">Belongs to the MinE family.</text>
</comment>
<keyword evidence="3 4" id="KW-0132">Cell division</keyword>
<evidence type="ECO:0000313" key="4">
    <source>
        <dbReference type="EMBL" id="OOM11889.1"/>
    </source>
</evidence>
<sequence length="89" mass="10144">MGFFKNLNSKPTPKQVAKDRLKLILIHDRGEIAPQIIEKIREEILDVISKYIDIQMDDVEISVNRSDDDEGENSSALIANIPIKNIRGR</sequence>
<dbReference type="SUPFAM" id="SSF55229">
    <property type="entry name" value="Cell division protein MinE topological specificity domain"/>
    <property type="match status" value="1"/>
</dbReference>